<dbReference type="Pfam" id="PF25989">
    <property type="entry name" value="YknX_C"/>
    <property type="match status" value="1"/>
</dbReference>
<evidence type="ECO:0000256" key="2">
    <source>
        <dbReference type="SAM" id="Coils"/>
    </source>
</evidence>
<keyword evidence="2" id="KW-0175">Coiled coil</keyword>
<dbReference type="InterPro" id="IPR058637">
    <property type="entry name" value="YknX-like_C"/>
</dbReference>
<dbReference type="InterPro" id="IPR006143">
    <property type="entry name" value="RND_pump_MFP"/>
</dbReference>
<evidence type="ECO:0000256" key="1">
    <source>
        <dbReference type="ARBA" id="ARBA00009477"/>
    </source>
</evidence>
<dbReference type="RefSeq" id="WP_213235527.1">
    <property type="nucleotide sequence ID" value="NZ_JAHBCL010000004.1"/>
</dbReference>
<dbReference type="Gene3D" id="2.40.50.100">
    <property type="match status" value="1"/>
</dbReference>
<evidence type="ECO:0000313" key="6">
    <source>
        <dbReference type="Proteomes" id="UP000746471"/>
    </source>
</evidence>
<evidence type="ECO:0000259" key="3">
    <source>
        <dbReference type="Pfam" id="PF25973"/>
    </source>
</evidence>
<feature type="domain" description="YknX-like C-terminal permuted SH3-like" evidence="4">
    <location>
        <begin position="298"/>
        <end position="364"/>
    </location>
</feature>
<proteinExistence type="inferred from homology"/>
<dbReference type="PANTHER" id="PTHR30469">
    <property type="entry name" value="MULTIDRUG RESISTANCE PROTEIN MDTA"/>
    <property type="match status" value="1"/>
</dbReference>
<feature type="domain" description="CzcB-like barrel-sandwich hybrid" evidence="3">
    <location>
        <begin position="68"/>
        <end position="212"/>
    </location>
</feature>
<organism evidence="5 6">
    <name type="scientific">Fusibacter paucivorans</name>
    <dbReference type="NCBI Taxonomy" id="76009"/>
    <lineage>
        <taxon>Bacteria</taxon>
        <taxon>Bacillati</taxon>
        <taxon>Bacillota</taxon>
        <taxon>Clostridia</taxon>
        <taxon>Eubacteriales</taxon>
        <taxon>Eubacteriales Family XII. Incertae Sedis</taxon>
        <taxon>Fusibacter</taxon>
    </lineage>
</organism>
<dbReference type="PANTHER" id="PTHR30469:SF33">
    <property type="entry name" value="SLR1207 PROTEIN"/>
    <property type="match status" value="1"/>
</dbReference>
<evidence type="ECO:0000259" key="4">
    <source>
        <dbReference type="Pfam" id="PF25989"/>
    </source>
</evidence>
<accession>A0ABS5PKP6</accession>
<dbReference type="Gene3D" id="2.40.30.170">
    <property type="match status" value="1"/>
</dbReference>
<reference evidence="5 6" key="1">
    <citation type="submission" date="2021-05" db="EMBL/GenBank/DDBJ databases">
        <title>Fusibacter ferrireducens sp. nov., an anaerobic, sulfur- and Fe-reducing bacterium isolated from the mangrove sediment.</title>
        <authorList>
            <person name="Qiu D."/>
        </authorList>
    </citation>
    <scope>NUCLEOTIDE SEQUENCE [LARGE SCALE GENOMIC DNA]</scope>
    <source>
        <strain evidence="5 6">DSM 12116</strain>
    </source>
</reference>
<comment type="similarity">
    <text evidence="1">Belongs to the membrane fusion protein (MFP) (TC 8.A.1) family.</text>
</comment>
<dbReference type="Gene3D" id="1.10.287.470">
    <property type="entry name" value="Helix hairpin bin"/>
    <property type="match status" value="1"/>
</dbReference>
<dbReference type="InterPro" id="IPR058647">
    <property type="entry name" value="BSH_CzcB-like"/>
</dbReference>
<dbReference type="Proteomes" id="UP000746471">
    <property type="component" value="Unassembled WGS sequence"/>
</dbReference>
<feature type="coiled-coil region" evidence="2">
    <location>
        <begin position="112"/>
        <end position="177"/>
    </location>
</feature>
<dbReference type="SUPFAM" id="SSF111369">
    <property type="entry name" value="HlyD-like secretion proteins"/>
    <property type="match status" value="1"/>
</dbReference>
<keyword evidence="6" id="KW-1185">Reference proteome</keyword>
<comment type="caution">
    <text evidence="5">The sequence shown here is derived from an EMBL/GenBank/DDBJ whole genome shotgun (WGS) entry which is preliminary data.</text>
</comment>
<evidence type="ECO:0000313" key="5">
    <source>
        <dbReference type="EMBL" id="MBS7525743.1"/>
    </source>
</evidence>
<dbReference type="NCBIfam" id="TIGR01730">
    <property type="entry name" value="RND_mfp"/>
    <property type="match status" value="1"/>
</dbReference>
<gene>
    <name evidence="5" type="ORF">KHM83_03525</name>
</gene>
<dbReference type="Pfam" id="PF25973">
    <property type="entry name" value="BSH_CzcB"/>
    <property type="match status" value="1"/>
</dbReference>
<dbReference type="Gene3D" id="2.40.420.20">
    <property type="match status" value="1"/>
</dbReference>
<name>A0ABS5PKP6_9FIRM</name>
<sequence length="372" mass="39824">MKHKKLMIGIVGAAAIVAVVIGIHTKQHTVSEAVTVLSDPIAVTVTAPYRDDIEETVFTIGEVQPAATYSVMAKTAGTVETVYYDVGDFVTKNDILFKLDTSALSVTQQSTLDQVQNAVKQAKLALDQAQDQYDRQDILFGQGAVSKAAMDSAATALDNAVIQYENAQTSAKSTQKQLEEQYDAYVQKSPVSGTIVSKNIDAGQFVSSQVVYTIIPDESYIVSGSITSKYINDLAKGQPVSIYVKTLDKHYTGTVQSVSSVASRGSYPIEVAIEGDNDLKAGLYAELEIVLSAHEDVLLVPKRALIQESGNAYAYTVDNAGTVMRKTVETGITSGDAVEIEAGLSETDQIVLKGLDFIEPGDFVSIVTDSVQ</sequence>
<dbReference type="EMBL" id="JAHBCL010000004">
    <property type="protein sequence ID" value="MBS7525743.1"/>
    <property type="molecule type" value="Genomic_DNA"/>
</dbReference>
<protein>
    <submittedName>
        <fullName evidence="5">Efflux RND transporter periplasmic adaptor subunit</fullName>
    </submittedName>
</protein>